<dbReference type="InterPro" id="IPR014001">
    <property type="entry name" value="Helicase_ATP-bd"/>
</dbReference>
<reference evidence="3" key="1">
    <citation type="submission" date="2017-09" db="EMBL/GenBank/DDBJ databases">
        <title>Depth-based differentiation of microbial function through sediment-hosted aquifers and enrichment of novel symbionts in the deep terrestrial subsurface.</title>
        <authorList>
            <person name="Probst A.J."/>
            <person name="Ladd B."/>
            <person name="Jarett J.K."/>
            <person name="Geller-Mcgrath D.E."/>
            <person name="Sieber C.M.K."/>
            <person name="Emerson J.B."/>
            <person name="Anantharaman K."/>
            <person name="Thomas B.C."/>
            <person name="Malmstrom R."/>
            <person name="Stieglmeier M."/>
            <person name="Klingl A."/>
            <person name="Woyke T."/>
            <person name="Ryan C.M."/>
            <person name="Banfield J.F."/>
        </authorList>
    </citation>
    <scope>NUCLEOTIDE SEQUENCE [LARGE SCALE GENOMIC DNA]</scope>
</reference>
<dbReference type="Pfam" id="PF04851">
    <property type="entry name" value="ResIII"/>
    <property type="match status" value="1"/>
</dbReference>
<evidence type="ECO:0000259" key="1">
    <source>
        <dbReference type="PROSITE" id="PS51192"/>
    </source>
</evidence>
<dbReference type="Gene3D" id="3.40.50.300">
    <property type="entry name" value="P-loop containing nucleotide triphosphate hydrolases"/>
    <property type="match status" value="2"/>
</dbReference>
<dbReference type="PROSITE" id="PS51192">
    <property type="entry name" value="HELICASE_ATP_BIND_1"/>
    <property type="match status" value="1"/>
</dbReference>
<dbReference type="AlphaFoldDB" id="A0A2M8ENH7"/>
<proteinExistence type="predicted"/>
<gene>
    <name evidence="2" type="ORF">CO057_03690</name>
</gene>
<protein>
    <recommendedName>
        <fullName evidence="1">Helicase ATP-binding domain-containing protein</fullName>
    </recommendedName>
</protein>
<feature type="domain" description="Helicase ATP-binding" evidence="1">
    <location>
        <begin position="25"/>
        <end position="213"/>
    </location>
</feature>
<dbReference type="GO" id="GO:0016787">
    <property type="term" value="F:hydrolase activity"/>
    <property type="evidence" value="ECO:0007669"/>
    <property type="project" value="InterPro"/>
</dbReference>
<sequence>MQIFNLLRFQKKAVEDLLEMFVRVWKQEKRKIPMVFKSPTGSGKTFMVANFVRGLNHLPQWKRDKAFIWITFNDDLAMQSRDKFMQYFENNLENNLVTVNDINRGKLYENDILFLNWQKIVSKSADSRVLRRPDDETMRKESGCYWEDFLENTQKEGREIILIIDESHKNKSTDLAKNEIDKINPKIILHVSATPDQDDELEAYRNKSYLEIERDSVVGEGLIKERIMVQTDEDLQKYKGRDLDEVLLDLGMAKREEIKEELERMGKNINPLMLIQLPNDDKSLIENGVDKTKEKVVCDYLRKKGIKDTKIAKWFDGRQENMELVTENDDDTDFMLFKQAAGTGWDCPRACVLVMFREIKKEVFYTQTVGRILRMPEPQFKDDYKNNALLNSGYLFTNYKRNKVQIPDQSENNKADVYHAYPKKGIKNIELQSAYISRVDYGDIPRSFEFQKSFVASMDKAFGLSKEDILNKANALKKLEKASIDLSGYLTNKIVANAQFEDFDQIEIDFNEKGIDVDLDMSTNDVEKTFNFICYQLLKEQTDEQAKFTNIARSWSVLKSGIRIWMKSVFGEDSDFYYRVFVADINKGASSKFRPAITKALKDFKPTAKKLLEKKQKEQEEREAPTFTIQKEYGYTEDCDEVLQKLCVLDSFYILKDYKGKTNEMKFKDYIDAKGKDIEWWFKNGDYGKLHYAIKYFNNEDQKEELFYPDWIIQFKDGRIGIFDTKEGDTATSQETKDKVLALSKKLKELGKKYVGGITIFENGVWYYNCDENYNYVKGKVGEDKNWKLFEELFN</sequence>
<dbReference type="SUPFAM" id="SSF52540">
    <property type="entry name" value="P-loop containing nucleoside triphosphate hydrolases"/>
    <property type="match status" value="2"/>
</dbReference>
<dbReference type="CDD" id="cd18785">
    <property type="entry name" value="SF2_C"/>
    <property type="match status" value="1"/>
</dbReference>
<dbReference type="GO" id="GO:0003677">
    <property type="term" value="F:DNA binding"/>
    <property type="evidence" value="ECO:0007669"/>
    <property type="project" value="InterPro"/>
</dbReference>
<dbReference type="SMART" id="SM00487">
    <property type="entry name" value="DEXDc"/>
    <property type="match status" value="1"/>
</dbReference>
<evidence type="ECO:0000313" key="3">
    <source>
        <dbReference type="Proteomes" id="UP000230251"/>
    </source>
</evidence>
<organism evidence="2 3">
    <name type="scientific">Candidatus Uhrbacteria bacterium CG_4_9_14_0_2_um_filter_41_50</name>
    <dbReference type="NCBI Taxonomy" id="1975031"/>
    <lineage>
        <taxon>Bacteria</taxon>
        <taxon>Candidatus Uhriibacteriota</taxon>
    </lineage>
</organism>
<comment type="caution">
    <text evidence="2">The sequence shown here is derived from an EMBL/GenBank/DDBJ whole genome shotgun (WGS) entry which is preliminary data.</text>
</comment>
<dbReference type="Proteomes" id="UP000230251">
    <property type="component" value="Unassembled WGS sequence"/>
</dbReference>
<dbReference type="InterPro" id="IPR027417">
    <property type="entry name" value="P-loop_NTPase"/>
</dbReference>
<dbReference type="EMBL" id="PFSI01000052">
    <property type="protein sequence ID" value="PJC24294.1"/>
    <property type="molecule type" value="Genomic_DNA"/>
</dbReference>
<dbReference type="InterPro" id="IPR006935">
    <property type="entry name" value="Helicase/UvrB_N"/>
</dbReference>
<name>A0A2M8ENH7_9BACT</name>
<evidence type="ECO:0000313" key="2">
    <source>
        <dbReference type="EMBL" id="PJC24294.1"/>
    </source>
</evidence>
<dbReference type="GO" id="GO:0005524">
    <property type="term" value="F:ATP binding"/>
    <property type="evidence" value="ECO:0007669"/>
    <property type="project" value="InterPro"/>
</dbReference>
<accession>A0A2M8ENH7</accession>